<dbReference type="EMBL" id="NPEZ01000001">
    <property type="protein sequence ID" value="OZT78400.1"/>
    <property type="molecule type" value="Genomic_DNA"/>
</dbReference>
<evidence type="ECO:0000313" key="2">
    <source>
        <dbReference type="EMBL" id="OZT78400.1"/>
    </source>
</evidence>
<protein>
    <submittedName>
        <fullName evidence="2">Protein phosphatase</fullName>
    </submittedName>
</protein>
<dbReference type="CDD" id="cd00143">
    <property type="entry name" value="PP2Cc"/>
    <property type="match status" value="1"/>
</dbReference>
<dbReference type="InterPro" id="IPR001932">
    <property type="entry name" value="PPM-type_phosphatase-like_dom"/>
</dbReference>
<dbReference type="Proteomes" id="UP000216682">
    <property type="component" value="Unassembled WGS sequence"/>
</dbReference>
<dbReference type="GO" id="GO:0004722">
    <property type="term" value="F:protein serine/threonine phosphatase activity"/>
    <property type="evidence" value="ECO:0007669"/>
    <property type="project" value="InterPro"/>
</dbReference>
<dbReference type="NCBIfam" id="NF033484">
    <property type="entry name" value="Stp1_PP2C_phos"/>
    <property type="match status" value="1"/>
</dbReference>
<name>A0A265EA44_9STAP</name>
<dbReference type="PANTHER" id="PTHR47992">
    <property type="entry name" value="PROTEIN PHOSPHATASE"/>
    <property type="match status" value="1"/>
</dbReference>
<accession>A0A265EA44</accession>
<gene>
    <name evidence="2" type="ORF">CFN03_03730</name>
</gene>
<dbReference type="SMART" id="SM00331">
    <property type="entry name" value="PP2C_SIG"/>
    <property type="match status" value="1"/>
</dbReference>
<dbReference type="RefSeq" id="WP_094905827.1">
    <property type="nucleotide sequence ID" value="NZ_NPEZ01000001.1"/>
</dbReference>
<dbReference type="SUPFAM" id="SSF81606">
    <property type="entry name" value="PP2C-like"/>
    <property type="match status" value="1"/>
</dbReference>
<evidence type="ECO:0000313" key="3">
    <source>
        <dbReference type="Proteomes" id="UP000216682"/>
    </source>
</evidence>
<dbReference type="SMART" id="SM00332">
    <property type="entry name" value="PP2Cc"/>
    <property type="match status" value="1"/>
</dbReference>
<dbReference type="PROSITE" id="PS51746">
    <property type="entry name" value="PPM_2"/>
    <property type="match status" value="1"/>
</dbReference>
<comment type="caution">
    <text evidence="2">The sequence shown here is derived from an EMBL/GenBank/DDBJ whole genome shotgun (WGS) entry which is preliminary data.</text>
</comment>
<sequence>MKVINRSIRGDYRDLNEDVTGIFKNGTGQMLMLVSDGMGGHRYGDVASRFVHDEVGAAWENENLLNVEDGVEFLRRLVMDVNRRMFDYQQENPEYQGMGTTLVLAAVIEETIIILNVGDSRAYAMNDRTIEQVTKDHSFVNMLVDAGEITEAEAKVHPKRNIITKAMGTDRLIQADVFRLRNRQYDYLLLASDGLTDDPDDSELHAIITRGGRALEEKASQLVDQALKSGSTDNISLVLADLKASEGE</sequence>
<proteinExistence type="predicted"/>
<feature type="domain" description="PPM-type phosphatase" evidence="1">
    <location>
        <begin position="2"/>
        <end position="242"/>
    </location>
</feature>
<dbReference type="InterPro" id="IPR015655">
    <property type="entry name" value="PP2C"/>
</dbReference>
<evidence type="ECO:0000259" key="1">
    <source>
        <dbReference type="PROSITE" id="PS51746"/>
    </source>
</evidence>
<dbReference type="Gene3D" id="3.60.40.10">
    <property type="entry name" value="PPM-type phosphatase domain"/>
    <property type="match status" value="1"/>
</dbReference>
<dbReference type="Pfam" id="PF13672">
    <property type="entry name" value="PP2C_2"/>
    <property type="match status" value="1"/>
</dbReference>
<dbReference type="AlphaFoldDB" id="A0A265EA44"/>
<organism evidence="2 3">
    <name type="scientific">Salinicoccus roseus</name>
    <dbReference type="NCBI Taxonomy" id="45670"/>
    <lineage>
        <taxon>Bacteria</taxon>
        <taxon>Bacillati</taxon>
        <taxon>Bacillota</taxon>
        <taxon>Bacilli</taxon>
        <taxon>Bacillales</taxon>
        <taxon>Staphylococcaceae</taxon>
        <taxon>Salinicoccus</taxon>
    </lineage>
</organism>
<reference evidence="2 3" key="1">
    <citation type="submission" date="2017-07" db="EMBL/GenBank/DDBJ databases">
        <title>Shotgun whole genome sequences of three halophilic bacterial isolates.</title>
        <authorList>
            <person name="Pozzo T."/>
            <person name="Higdon S.M."/>
            <person name="Quillaguaman J."/>
        </authorList>
    </citation>
    <scope>NUCLEOTIDE SEQUENCE [LARGE SCALE GENOMIC DNA]</scope>
    <source>
        <strain evidence="2 3">BU-1</strain>
    </source>
</reference>
<dbReference type="InterPro" id="IPR036457">
    <property type="entry name" value="PPM-type-like_dom_sf"/>
</dbReference>